<dbReference type="SUPFAM" id="SSF53756">
    <property type="entry name" value="UDP-Glycosyltransferase/glycogen phosphorylase"/>
    <property type="match status" value="1"/>
</dbReference>
<evidence type="ECO:0000313" key="2">
    <source>
        <dbReference type="Proteomes" id="UP000287701"/>
    </source>
</evidence>
<dbReference type="AlphaFoldDB" id="A0A3R5XTA9"/>
<sequence>MANYSKHILISDDDIVRYPPILSVLKILAQLNCHVTMLGYCSSKELIEELQKMNIHYEEVVVDKVQTNPVKKFQSMFKNKSQVEQFIKRNYDDDTVVWVFGNENGWRMNSIIKNYRTILYLFEMPFFKVPMKYRLVVPNLDLKQNVKSAWRVVCCEYNRAKITQAVFGLKKTPYIIPNKPLLSLENLSYDLSHFVDEKLIDTLKEKKTLLYQGAIDNEKRRIDYICDSLNHLGPDYAVCIMAADSTDKDFLKQKYKDKDVYFLPFIPPPYHLLVTKMAYIGFLTYNTSENSNVEESLNLLYCAPNKIYEYSMFNKPMIGNDVPALKQALENNQAGISTDEWNVENIVKAIKKIENNYPEYTAGSKQLYENCDSVNLIDTLIKK</sequence>
<evidence type="ECO:0008006" key="3">
    <source>
        <dbReference type="Google" id="ProtNLM"/>
    </source>
</evidence>
<protein>
    <recommendedName>
        <fullName evidence="3">Glycosyltransferase family 1 protein</fullName>
    </recommendedName>
</protein>
<dbReference type="EMBL" id="CP035107">
    <property type="protein sequence ID" value="QAR29920.1"/>
    <property type="molecule type" value="Genomic_DNA"/>
</dbReference>
<dbReference type="Proteomes" id="UP000287701">
    <property type="component" value="Chromosome"/>
</dbReference>
<reference evidence="1 2" key="1">
    <citation type="submission" date="2019-01" db="EMBL/GenBank/DDBJ databases">
        <title>Whole Genome of Ornithobacterium rhinotracheale FARPER-174b.</title>
        <authorList>
            <person name="Tataje-Lavanda L.A."/>
            <person name="Montalvan A."/>
            <person name="Montesinos R."/>
            <person name="Zimic M."/>
            <person name="Fernandez-Sanchez M."/>
            <person name="Fernandez-Diaz M."/>
        </authorList>
    </citation>
    <scope>NUCLEOTIDE SEQUENCE [LARGE SCALE GENOMIC DNA]</scope>
    <source>
        <strain evidence="1 2">FARPER-174b</strain>
    </source>
</reference>
<gene>
    <name evidence="1" type="ORF">EQP59_00370</name>
</gene>
<evidence type="ECO:0000313" key="1">
    <source>
        <dbReference type="EMBL" id="QAR29920.1"/>
    </source>
</evidence>
<dbReference type="RefSeq" id="WP_128500436.1">
    <property type="nucleotide sequence ID" value="NZ_CP035107.1"/>
</dbReference>
<proteinExistence type="predicted"/>
<accession>A0A3R5XTA9</accession>
<organism evidence="1 2">
    <name type="scientific">Ornithobacterium rhinotracheale</name>
    <dbReference type="NCBI Taxonomy" id="28251"/>
    <lineage>
        <taxon>Bacteria</taxon>
        <taxon>Pseudomonadati</taxon>
        <taxon>Bacteroidota</taxon>
        <taxon>Flavobacteriia</taxon>
        <taxon>Flavobacteriales</taxon>
        <taxon>Weeksellaceae</taxon>
        <taxon>Ornithobacterium</taxon>
    </lineage>
</organism>
<name>A0A3R5XTA9_ORNRH</name>
<dbReference type="Gene3D" id="3.40.50.2000">
    <property type="entry name" value="Glycogen Phosphorylase B"/>
    <property type="match status" value="1"/>
</dbReference>
<dbReference type="OrthoDB" id="9813214at2"/>